<name>A0AA44ZEW5_CUTAC</name>
<evidence type="ECO:0000313" key="2">
    <source>
        <dbReference type="EMBL" id="AXM05880.1"/>
    </source>
</evidence>
<feature type="compositionally biased region" description="Basic and acidic residues" evidence="1">
    <location>
        <begin position="162"/>
        <end position="179"/>
    </location>
</feature>
<dbReference type="Proteomes" id="UP000223982">
    <property type="component" value="Unassembled WGS sequence"/>
</dbReference>
<organism evidence="3 4">
    <name type="scientific">Cutibacterium acnes</name>
    <name type="common">Propionibacterium acnes</name>
    <dbReference type="NCBI Taxonomy" id="1747"/>
    <lineage>
        <taxon>Bacteria</taxon>
        <taxon>Bacillati</taxon>
        <taxon>Actinomycetota</taxon>
        <taxon>Actinomycetes</taxon>
        <taxon>Propionibacteriales</taxon>
        <taxon>Propionibacteriaceae</taxon>
        <taxon>Cutibacterium</taxon>
    </lineage>
</organism>
<evidence type="ECO:0000313" key="3">
    <source>
        <dbReference type="EMBL" id="PHJ27606.1"/>
    </source>
</evidence>
<proteinExistence type="predicted"/>
<protein>
    <submittedName>
        <fullName evidence="3">Uncharacterized protein</fullName>
    </submittedName>
</protein>
<dbReference type="Proteomes" id="UP000256621">
    <property type="component" value="Chromosome"/>
</dbReference>
<evidence type="ECO:0000313" key="5">
    <source>
        <dbReference type="Proteomes" id="UP000256621"/>
    </source>
</evidence>
<dbReference type="EMBL" id="CP031442">
    <property type="protein sequence ID" value="AXM05880.1"/>
    <property type="molecule type" value="Genomic_DNA"/>
</dbReference>
<accession>A0AA44ZEW5</accession>
<gene>
    <name evidence="3" type="ORF">APS60_06710</name>
    <name evidence="2" type="ORF">DXN06_00930</name>
</gene>
<evidence type="ECO:0000313" key="4">
    <source>
        <dbReference type="Proteomes" id="UP000223982"/>
    </source>
</evidence>
<sequence length="187" mass="20674">MRPHTNMVESKGSASSQLPGVPVRLYRAVLTHTDIQITVRIWSTTDHDWTWTPLDTWTPDPTPTTPAQLADELHRHGWTTPEDPTTLTKVTVIPENWQALVDHALAARNHQANQLRVAENILTDILGDAADAGLSVTFLAQAAGLSRAAFYKRSAKTINSMRHADQPREDPSQLTRAEKTALSLGDE</sequence>
<evidence type="ECO:0000256" key="1">
    <source>
        <dbReference type="SAM" id="MobiDB-lite"/>
    </source>
</evidence>
<reference evidence="3 4" key="1">
    <citation type="submission" date="2017-02" db="EMBL/GenBank/DDBJ databases">
        <title>Prevalence of linear plasmids in Propionibacterium acnes isolates obtained from cancerous prostatic tissue.</title>
        <authorList>
            <person name="Davidsson S."/>
            <person name="Bruggemann H."/>
        </authorList>
    </citation>
    <scope>NUCLEOTIDE SEQUENCE [LARGE SCALE GENOMIC DNA]</scope>
    <source>
        <strain evidence="3 4">09-9</strain>
    </source>
</reference>
<dbReference type="EMBL" id="LKVB01000004">
    <property type="protein sequence ID" value="PHJ27606.1"/>
    <property type="molecule type" value="Genomic_DNA"/>
</dbReference>
<dbReference type="AlphaFoldDB" id="A0AA44ZEW5"/>
<reference evidence="2 5" key="2">
    <citation type="submission" date="2018-08" db="EMBL/GenBank/DDBJ databases">
        <title>Genome sequencing of Cutibacterium acnes KCOM 1315.</title>
        <authorList>
            <person name="Kook J.-K."/>
            <person name="Park S.-N."/>
            <person name="Lim Y.K."/>
        </authorList>
    </citation>
    <scope>NUCLEOTIDE SEQUENCE [LARGE SCALE GENOMIC DNA]</scope>
    <source>
        <strain evidence="2 5">KCOM 1315</strain>
    </source>
</reference>
<feature type="region of interest" description="Disordered" evidence="1">
    <location>
        <begin position="160"/>
        <end position="187"/>
    </location>
</feature>